<dbReference type="EMBL" id="JMSE01001222">
    <property type="protein sequence ID" value="KDN63468.1"/>
    <property type="molecule type" value="Genomic_DNA"/>
</dbReference>
<protein>
    <submittedName>
        <fullName evidence="3">Uncharacterized protein</fullName>
    </submittedName>
</protein>
<keyword evidence="2" id="KW-0812">Transmembrane</keyword>
<feature type="region of interest" description="Disordered" evidence="1">
    <location>
        <begin position="542"/>
        <end position="586"/>
    </location>
</feature>
<evidence type="ECO:0000256" key="1">
    <source>
        <dbReference type="SAM" id="MobiDB-lite"/>
    </source>
</evidence>
<accession>A0A066X2U4</accession>
<feature type="compositionally biased region" description="Low complexity" evidence="1">
    <location>
        <begin position="304"/>
        <end position="316"/>
    </location>
</feature>
<feature type="compositionally biased region" description="Low complexity" evidence="1">
    <location>
        <begin position="561"/>
        <end position="586"/>
    </location>
</feature>
<dbReference type="Proteomes" id="UP000027238">
    <property type="component" value="Unassembled WGS sequence"/>
</dbReference>
<dbReference type="eggNOG" id="ENOG502T3GF">
    <property type="taxonomic scope" value="Eukaryota"/>
</dbReference>
<reference evidence="4" key="1">
    <citation type="journal article" date="2014" name="Genome Announc.">
        <title>Draft genome sequence of Colletotrichum sublineola, a destructive pathogen of cultivated sorghum.</title>
        <authorList>
            <person name="Baroncelli R."/>
            <person name="Sanz-Martin J.M."/>
            <person name="Rech G.E."/>
            <person name="Sukno S.A."/>
            <person name="Thon M.R."/>
        </authorList>
    </citation>
    <scope>NUCLEOTIDE SEQUENCE [LARGE SCALE GENOMIC DNA]</scope>
    <source>
        <strain evidence="4">TX430BB</strain>
    </source>
</reference>
<feature type="transmembrane region" description="Helical" evidence="2">
    <location>
        <begin position="139"/>
        <end position="162"/>
    </location>
</feature>
<sequence>MPDASGRNAGTLLDSTEDPSFYRLSLSFLFSRPIPQHHDVSLCFHDEWLQRDMTKNRTASGNPASYTLHFYRPDHVSLCQGSDPDGLNDDNDPDHPDRRTGQSLCVASINVPSADSAAAPDMVLLPGHAPSPYQSSPRLITLLLLLVVFLFTLISLSILLPLDTFKYKRPQYHHHLHRFTKPRIGLINTNHMLSCYELLLVRLIPLELLHHAPAAVASPSSPSGCAIWWPPQQILSYADTISELSSLVTHGPTTTTTREAFVNLASQAKEAANLIRSFVANDNPHLLELELLLLLTDLNDVPSTNPASTTSSTLSSPVPPPPPPSRKALAKTLASAFLAALQSSNQVLTRLAEQLILLEHHLHQTQLLERVALSNMLEGGIATPEGKATWWSEDVIFNVKRLRQEMMPCRDIVRGLVNEALFGVQAAQEIMVTSIKRLGEVAAEKSLEDWDFAEPTVLIRQVSHVIRYTKELRLQAASWDTGMGASGWQMTVDTPLERRLRAMDERAKTKWEWVGRIWPLGEDKGPEKGEEAFVRERVRDWGAGSGATTPSCTHSSEWFVASSTTRTASTTASRRTTPTQARQQPS</sequence>
<feature type="region of interest" description="Disordered" evidence="1">
    <location>
        <begin position="81"/>
        <end position="101"/>
    </location>
</feature>
<keyword evidence="2" id="KW-0472">Membrane</keyword>
<dbReference type="OrthoDB" id="4848353at2759"/>
<evidence type="ECO:0000256" key="2">
    <source>
        <dbReference type="SAM" id="Phobius"/>
    </source>
</evidence>
<feature type="compositionally biased region" description="Polar residues" evidence="1">
    <location>
        <begin position="546"/>
        <end position="556"/>
    </location>
</feature>
<name>A0A066X2U4_COLSU</name>
<gene>
    <name evidence="3" type="ORF">CSUB01_08550</name>
</gene>
<evidence type="ECO:0000313" key="3">
    <source>
        <dbReference type="EMBL" id="KDN63468.1"/>
    </source>
</evidence>
<feature type="region of interest" description="Disordered" evidence="1">
    <location>
        <begin position="304"/>
        <end position="327"/>
    </location>
</feature>
<evidence type="ECO:0000313" key="4">
    <source>
        <dbReference type="Proteomes" id="UP000027238"/>
    </source>
</evidence>
<organism evidence="3 4">
    <name type="scientific">Colletotrichum sublineola</name>
    <name type="common">Sorghum anthracnose fungus</name>
    <dbReference type="NCBI Taxonomy" id="1173701"/>
    <lineage>
        <taxon>Eukaryota</taxon>
        <taxon>Fungi</taxon>
        <taxon>Dikarya</taxon>
        <taxon>Ascomycota</taxon>
        <taxon>Pezizomycotina</taxon>
        <taxon>Sordariomycetes</taxon>
        <taxon>Hypocreomycetidae</taxon>
        <taxon>Glomerellales</taxon>
        <taxon>Glomerellaceae</taxon>
        <taxon>Colletotrichum</taxon>
        <taxon>Colletotrichum graminicola species complex</taxon>
    </lineage>
</organism>
<proteinExistence type="predicted"/>
<comment type="caution">
    <text evidence="3">The sequence shown here is derived from an EMBL/GenBank/DDBJ whole genome shotgun (WGS) entry which is preliminary data.</text>
</comment>
<keyword evidence="2" id="KW-1133">Transmembrane helix</keyword>
<keyword evidence="4" id="KW-1185">Reference proteome</keyword>
<dbReference type="OMA" id="CAIWWPP"/>
<dbReference type="HOGENOM" id="CLU_465400_0_0_1"/>
<dbReference type="AlphaFoldDB" id="A0A066X2U4"/>